<name>A0A411E9J7_9FLAO</name>
<evidence type="ECO:0000313" key="3">
    <source>
        <dbReference type="EMBL" id="QBA64130.1"/>
    </source>
</evidence>
<dbReference type="SUPFAM" id="SSF53335">
    <property type="entry name" value="S-adenosyl-L-methionine-dependent methyltransferases"/>
    <property type="match status" value="1"/>
</dbReference>
<protein>
    <submittedName>
        <fullName evidence="3">Methyltransferase domain-containing protein</fullName>
    </submittedName>
</protein>
<keyword evidence="3" id="KW-0489">Methyltransferase</keyword>
<dbReference type="EMBL" id="CP035544">
    <property type="protein sequence ID" value="QBA64130.1"/>
    <property type="molecule type" value="Genomic_DNA"/>
</dbReference>
<gene>
    <name evidence="3" type="ORF">EQY75_06035</name>
</gene>
<keyword evidence="4" id="KW-1185">Reference proteome</keyword>
<evidence type="ECO:0000259" key="2">
    <source>
        <dbReference type="Pfam" id="PF13649"/>
    </source>
</evidence>
<reference evidence="3 4" key="1">
    <citation type="submission" date="2019-01" db="EMBL/GenBank/DDBJ databases">
        <title>Muriicola soli sp. nov., isolated from soil.</title>
        <authorList>
            <person name="Kang H.J."/>
            <person name="Kim S.B."/>
        </authorList>
    </citation>
    <scope>NUCLEOTIDE SEQUENCE [LARGE SCALE GENOMIC DNA]</scope>
    <source>
        <strain evidence="3 4">MMS17-SY002</strain>
    </source>
</reference>
<dbReference type="PANTHER" id="PTHR43861">
    <property type="entry name" value="TRANS-ACONITATE 2-METHYLTRANSFERASE-RELATED"/>
    <property type="match status" value="1"/>
</dbReference>
<dbReference type="GO" id="GO:0008168">
    <property type="term" value="F:methyltransferase activity"/>
    <property type="evidence" value="ECO:0007669"/>
    <property type="project" value="UniProtKB-KW"/>
</dbReference>
<dbReference type="InterPro" id="IPR029063">
    <property type="entry name" value="SAM-dependent_MTases_sf"/>
</dbReference>
<evidence type="ECO:0000313" key="4">
    <source>
        <dbReference type="Proteomes" id="UP000290889"/>
    </source>
</evidence>
<proteinExistence type="predicted"/>
<dbReference type="GO" id="GO:0032259">
    <property type="term" value="P:methylation"/>
    <property type="evidence" value="ECO:0007669"/>
    <property type="project" value="UniProtKB-KW"/>
</dbReference>
<keyword evidence="1 3" id="KW-0808">Transferase</keyword>
<evidence type="ECO:0000256" key="1">
    <source>
        <dbReference type="ARBA" id="ARBA00022679"/>
    </source>
</evidence>
<dbReference type="OrthoDB" id="9800454at2"/>
<dbReference type="KEGG" id="mur:EQY75_06035"/>
<organism evidence="3 4">
    <name type="scientific">Muriicola soli</name>
    <dbReference type="NCBI Taxonomy" id="2507538"/>
    <lineage>
        <taxon>Bacteria</taxon>
        <taxon>Pseudomonadati</taxon>
        <taxon>Bacteroidota</taxon>
        <taxon>Flavobacteriia</taxon>
        <taxon>Flavobacteriales</taxon>
        <taxon>Flavobacteriaceae</taxon>
        <taxon>Muriicola</taxon>
    </lineage>
</organism>
<accession>A0A411E9J7</accession>
<dbReference type="Proteomes" id="UP000290889">
    <property type="component" value="Chromosome"/>
</dbReference>
<dbReference type="Pfam" id="PF13649">
    <property type="entry name" value="Methyltransf_25"/>
    <property type="match status" value="1"/>
</dbReference>
<feature type="domain" description="Methyltransferase" evidence="2">
    <location>
        <begin position="62"/>
        <end position="156"/>
    </location>
</feature>
<dbReference type="InterPro" id="IPR041698">
    <property type="entry name" value="Methyltransf_25"/>
</dbReference>
<sequence length="241" mass="27927">MIAFKDRSEEDELMDDMSLDENQLEAILADINKANTLLGGNRITLKAIHRLIRKFPQKSYRIVDMGCGDGSMLREVAAFCSKLGIEAEFIGIDLNEKSIQIAKKRGSSYSEVSYLKRDILALNEEELKCDILLCTLTLHHFQDKEIVKFINKFAELAHIGVIINDLERNKIAYHLFKVFSAVFMKTDIARNDGLISIKSGFNKKELLSFSGLLPEMRHLIRRRWVFRYEWTFWHPNNLINE</sequence>
<dbReference type="Gene3D" id="3.40.50.150">
    <property type="entry name" value="Vaccinia Virus protein VP39"/>
    <property type="match status" value="1"/>
</dbReference>
<dbReference type="CDD" id="cd02440">
    <property type="entry name" value="AdoMet_MTases"/>
    <property type="match status" value="1"/>
</dbReference>
<dbReference type="AlphaFoldDB" id="A0A411E9J7"/>
<dbReference type="RefSeq" id="WP_129603775.1">
    <property type="nucleotide sequence ID" value="NZ_CP035544.1"/>
</dbReference>